<dbReference type="AlphaFoldDB" id="A0AAV8YCV5"/>
<dbReference type="EMBL" id="JAPWTK010000122">
    <property type="protein sequence ID" value="KAJ8949202.1"/>
    <property type="molecule type" value="Genomic_DNA"/>
</dbReference>
<dbReference type="InterPro" id="IPR019148">
    <property type="entry name" value="Nuclear_protein_DGCR14_ESS-2"/>
</dbReference>
<evidence type="ECO:0000313" key="1">
    <source>
        <dbReference type="EMBL" id="KAJ8949202.1"/>
    </source>
</evidence>
<gene>
    <name evidence="1" type="ORF">NQ318_021695</name>
</gene>
<sequence length="65" mass="7647">MCESVENSPGRKAIEVMETIHRDIVFKKPCGILHKNQRKKVLDEETYVEEIGKIIQRDFFLTLKN</sequence>
<accession>A0AAV8YCV5</accession>
<comment type="caution">
    <text evidence="1">The sequence shown here is derived from an EMBL/GenBank/DDBJ whole genome shotgun (WGS) entry which is preliminary data.</text>
</comment>
<dbReference type="Proteomes" id="UP001162162">
    <property type="component" value="Unassembled WGS sequence"/>
</dbReference>
<proteinExistence type="predicted"/>
<evidence type="ECO:0000313" key="2">
    <source>
        <dbReference type="Proteomes" id="UP001162162"/>
    </source>
</evidence>
<organism evidence="1 2">
    <name type="scientific">Aromia moschata</name>
    <dbReference type="NCBI Taxonomy" id="1265417"/>
    <lineage>
        <taxon>Eukaryota</taxon>
        <taxon>Metazoa</taxon>
        <taxon>Ecdysozoa</taxon>
        <taxon>Arthropoda</taxon>
        <taxon>Hexapoda</taxon>
        <taxon>Insecta</taxon>
        <taxon>Pterygota</taxon>
        <taxon>Neoptera</taxon>
        <taxon>Endopterygota</taxon>
        <taxon>Coleoptera</taxon>
        <taxon>Polyphaga</taxon>
        <taxon>Cucujiformia</taxon>
        <taxon>Chrysomeloidea</taxon>
        <taxon>Cerambycidae</taxon>
        <taxon>Cerambycinae</taxon>
        <taxon>Callichromatini</taxon>
        <taxon>Aromia</taxon>
    </lineage>
</organism>
<name>A0AAV8YCV5_9CUCU</name>
<keyword evidence="2" id="KW-1185">Reference proteome</keyword>
<dbReference type="Pfam" id="PF09751">
    <property type="entry name" value="Es2"/>
    <property type="match status" value="1"/>
</dbReference>
<reference evidence="1" key="1">
    <citation type="journal article" date="2023" name="Insect Mol. Biol.">
        <title>Genome sequencing provides insights into the evolution of gene families encoding plant cell wall-degrading enzymes in longhorned beetles.</title>
        <authorList>
            <person name="Shin N.R."/>
            <person name="Okamura Y."/>
            <person name="Kirsch R."/>
            <person name="Pauchet Y."/>
        </authorList>
    </citation>
    <scope>NUCLEOTIDE SEQUENCE</scope>
    <source>
        <strain evidence="1">AMC_N1</strain>
    </source>
</reference>
<protein>
    <submittedName>
        <fullName evidence="1">Uncharacterized protein</fullName>
    </submittedName>
</protein>